<dbReference type="InterPro" id="IPR006046">
    <property type="entry name" value="Alpha_amylase"/>
</dbReference>
<dbReference type="CDD" id="cd02860">
    <property type="entry name" value="E_set_Pullulanase"/>
    <property type="match status" value="1"/>
</dbReference>
<dbReference type="EC" id="3.2.1.41" evidence="12"/>
<proteinExistence type="inferred from homology"/>
<evidence type="ECO:0000259" key="19">
    <source>
        <dbReference type="SMART" id="SM00632"/>
    </source>
</evidence>
<name>A0A087BZH9_9BIFI</name>
<dbReference type="CDD" id="cd11341">
    <property type="entry name" value="AmyAc_Pullulanase_LD-like"/>
    <property type="match status" value="1"/>
</dbReference>
<reference evidence="22 23" key="1">
    <citation type="submission" date="2014-03" db="EMBL/GenBank/DDBJ databases">
        <title>Genomics of Bifidobacteria.</title>
        <authorList>
            <person name="Ventura M."/>
            <person name="Milani C."/>
            <person name="Lugli G.A."/>
        </authorList>
    </citation>
    <scope>NUCLEOTIDE SEQUENCE [LARGE SCALE GENOMIC DNA]</scope>
    <source>
        <strain evidence="22 23">DSM 21395</strain>
    </source>
</reference>
<dbReference type="STRING" id="1437603.GCA_000771525_00520"/>
<dbReference type="EC" id="3.2.1.1" evidence="4"/>
<dbReference type="GeneID" id="93095037"/>
<keyword evidence="23" id="KW-1185">Reference proteome</keyword>
<evidence type="ECO:0000256" key="5">
    <source>
        <dbReference type="ARBA" id="ARBA00017303"/>
    </source>
</evidence>
<gene>
    <name evidence="22" type="ORF">BMON_1729</name>
</gene>
<comment type="similarity">
    <text evidence="3 16">Belongs to the glycosyl hydrolase 13 family.</text>
</comment>
<evidence type="ECO:0000259" key="20">
    <source>
        <dbReference type="SMART" id="SM00642"/>
    </source>
</evidence>
<feature type="region of interest" description="Disordered" evidence="17">
    <location>
        <begin position="506"/>
        <end position="529"/>
    </location>
</feature>
<dbReference type="NCBIfam" id="TIGR02104">
    <property type="entry name" value="pulA_typeI"/>
    <property type="match status" value="1"/>
</dbReference>
<sequence>MKVIHQLGAIVRNITASGIVLSMALGWAAVAPRPAQADTAAPVAQHAATATGASHDTIAIAFQTNWKSVADECTRTYGPEGVGYVQISPPQESIPGTPWWTSYQPVSYTLDSKLGTEHEFTDMIATCKAAGVGIIADAVINHTTGVDQGAGKGTAGNTYDADGNFPGIPFTAQNFHSCTKNIGDYTNAYEVQNCRLTGLQDLDTSQPYVQGKIADYLCRLLKLGVYGFRVDAVKHIANADVAAIKHLLAERTGRNADDIFFEQEVIGNPSEAKEIQPVNYLANGKVSEFNFTNHLSAAFSGDIADKAKGLSQVGSEGWVDSSKAAVFVTNWDTERGSALTYKKGSKYLLANAFMLGYPYGQPHIYSGYYFNGNDDGAPGATTTHVPDAQCPTNGSMTPGTWQCAQRWTAIRGMIGFHDAVAGTTATDWESPAVNVLGFKRGDKGYLALNNSDQDTHGTFSTSLPAGTYCNVYTAGDCSDTVTVKDDHTFTATIAKHSAIAIHAGATPDTWQGKQRSDPTDPALADNDTVAKPATDTSRTIYYRLPSDWDAAYLHYGIDHWAQQGTLAMTSAGNGWVKATVDPKRASFEYVFTDRDHGDGAKWDNPSGGGNYTALGHWTQISGHAAQTGIPQELQTYQPKTKVIVHYRNPDDTCTNRGVYLWGTDTDGNTITGKHYQFNGTDDYGKVLSTELDGAFAPNGIGAIITDPDWNKIGQDNRMLDGSSGTAEIWVDGSNPDTTLTSAPEPYRKKADTIDVTIHYHRFSDDYTNADGTKAWDIWGWADGVNGSAHPFSGHDDFGLTSTYRLNGSGLTTPQFIVRYGADAWEAKDPSEESRTIPQSAITLRQDGSAAAEVWLVQGDSTVYTNGTLYRAQASIISAQMNAFNTIKATLNKPMDDPQAAAHAVTVSDDHGRAVDVSTVKQDGRTLTITTSKDLEVTAAYTLTVTGYGSKPVALGAVVRSDAFDQRYAYDKDDLGATYANEQTTFKLWAPTAVKVTLRTFDNTDPTAKVARTYAMTAGQKGVWTHTLPHLARSADDTKPQAYDYELTFADGTTTTAADPYATAAVANGQRSVVLPTGETGDAGTRMAPFGKATDAVIAETSIRDLTIDPSSGVDPAKRGKYLGVVQEGTHTKAGDPTGLDYLRSLGITHVQIMPAFDFASIDETKGLGYGEQYNWGYDPENYNVPEGSYSSDPMNPAARVREMKEMVSGLHQHKLRVIMDVVYNHVYDAASHAFNRTVPGYYFRYDDTGKLRSDSGCGNDVASERAMARRYIVHSVEYWAKNYNVDGFRFDLMGLLDRTTMNEVRAALNKIDPSIIVIGEGWDMTEALGDESTIQPKADKVPGVAFFNDSLRDALRGSVFAKEDTGFVSGKTGLENLVATNLMGCDNTRKGIAANGHCSNGKTDTNYASADQVVQYAEIHDNLTLYDKLKLSVQHDDEATLVRRAKLADSAIFLSQGITDMQLGQEFLRTKSGNGNSYNAGDAVNAIQWDRTAQYRDSVNYVKGLIALRRSITALHMTSYADIAANMTILSEANGVVSYQLKSGDDTYVMIFNANKTKRIDTSIPAGTYEVLAADGNVDLTGKETTEVTATGYEASGLSATVLKQRSDTAPTDDTHTGGSAGGDNHTGIKPQNGHSNAPHAARGNGEASATATHDRRARIVRTGASVAVIAAALTGLTLLGIALTMLTRRNPQQ</sequence>
<evidence type="ECO:0000256" key="9">
    <source>
        <dbReference type="ARBA" id="ARBA00022837"/>
    </source>
</evidence>
<dbReference type="InterPro" id="IPR005085">
    <property type="entry name" value="CBM25"/>
</dbReference>
<evidence type="ECO:0000256" key="12">
    <source>
        <dbReference type="ARBA" id="ARBA00024062"/>
    </source>
</evidence>
<comment type="catalytic activity">
    <reaction evidence="11">
        <text>Hydrolysis of (1-&gt;6)-alpha-D-glucosidic linkages in pullulan, amylopectin and glycogen, and in the alpha- and beta-limit dextrins of amylopectin and glycogen.</text>
        <dbReference type="EC" id="3.2.1.41"/>
    </reaction>
</comment>
<dbReference type="Pfam" id="PF13205">
    <property type="entry name" value="Big_5"/>
    <property type="match status" value="1"/>
</dbReference>
<keyword evidence="18" id="KW-0812">Transmembrane</keyword>
<dbReference type="Pfam" id="PF00128">
    <property type="entry name" value="Alpha-amylase"/>
    <property type="match status" value="2"/>
</dbReference>
<dbReference type="Gene3D" id="2.60.40.1180">
    <property type="entry name" value="Golgi alpha-mannosidase II"/>
    <property type="match status" value="2"/>
</dbReference>
<dbReference type="SUPFAM" id="SSF51445">
    <property type="entry name" value="(Trans)glycosidases"/>
    <property type="match status" value="2"/>
</dbReference>
<dbReference type="SMART" id="SM00642">
    <property type="entry name" value="Aamy"/>
    <property type="match status" value="1"/>
</dbReference>
<evidence type="ECO:0000256" key="16">
    <source>
        <dbReference type="RuleBase" id="RU003615"/>
    </source>
</evidence>
<dbReference type="GO" id="GO:2001070">
    <property type="term" value="F:starch binding"/>
    <property type="evidence" value="ECO:0007669"/>
    <property type="project" value="InterPro"/>
</dbReference>
<dbReference type="InterPro" id="IPR004193">
    <property type="entry name" value="Glyco_hydro_13_N"/>
</dbReference>
<feature type="domain" description="Alpha-amylase C-terminal" evidence="19">
    <location>
        <begin position="426"/>
        <end position="506"/>
    </location>
</feature>
<evidence type="ECO:0000313" key="23">
    <source>
        <dbReference type="Proteomes" id="UP000029082"/>
    </source>
</evidence>
<keyword evidence="9" id="KW-0106">Calcium</keyword>
<dbReference type="PANTHER" id="PTHR43002">
    <property type="entry name" value="GLYCOGEN DEBRANCHING ENZYME"/>
    <property type="match status" value="1"/>
</dbReference>
<keyword evidence="18" id="KW-1133">Transmembrane helix</keyword>
<evidence type="ECO:0000256" key="6">
    <source>
        <dbReference type="ARBA" id="ARBA00022723"/>
    </source>
</evidence>
<dbReference type="InterPro" id="IPR006048">
    <property type="entry name" value="A-amylase/branching_C"/>
</dbReference>
<dbReference type="GO" id="GO:0051060">
    <property type="term" value="F:pullulanase activity"/>
    <property type="evidence" value="ECO:0007669"/>
    <property type="project" value="UniProtKB-EC"/>
</dbReference>
<dbReference type="CDD" id="cd10315">
    <property type="entry name" value="CBM41_pullulanase"/>
    <property type="match status" value="2"/>
</dbReference>
<dbReference type="SUPFAM" id="SSF81296">
    <property type="entry name" value="E set domains"/>
    <property type="match status" value="1"/>
</dbReference>
<feature type="region of interest" description="Disordered" evidence="17">
    <location>
        <begin position="1600"/>
        <end position="1655"/>
    </location>
</feature>
<evidence type="ECO:0000256" key="11">
    <source>
        <dbReference type="ARBA" id="ARBA00023965"/>
    </source>
</evidence>
<feature type="compositionally biased region" description="Polar residues" evidence="17">
    <location>
        <begin position="1600"/>
        <end position="1612"/>
    </location>
</feature>
<dbReference type="SUPFAM" id="SSF51011">
    <property type="entry name" value="Glycosyl hydrolase domain"/>
    <property type="match status" value="1"/>
</dbReference>
<dbReference type="Gene3D" id="3.20.20.80">
    <property type="entry name" value="Glycosidases"/>
    <property type="match status" value="2"/>
</dbReference>
<accession>A0A087BZH9</accession>
<dbReference type="PRINTS" id="PR00110">
    <property type="entry name" value="ALPHAAMYLASE"/>
</dbReference>
<dbReference type="eggNOG" id="COG1523">
    <property type="taxonomic scope" value="Bacteria"/>
</dbReference>
<evidence type="ECO:0000256" key="7">
    <source>
        <dbReference type="ARBA" id="ARBA00022729"/>
    </source>
</evidence>
<evidence type="ECO:0000256" key="4">
    <source>
        <dbReference type="ARBA" id="ARBA00012595"/>
    </source>
</evidence>
<dbReference type="SUPFAM" id="SSF49452">
    <property type="entry name" value="Starch-binding domain-like"/>
    <property type="match status" value="2"/>
</dbReference>
<evidence type="ECO:0000256" key="17">
    <source>
        <dbReference type="SAM" id="MobiDB-lite"/>
    </source>
</evidence>
<dbReference type="eggNOG" id="COG0366">
    <property type="taxonomic scope" value="Bacteria"/>
</dbReference>
<dbReference type="Gene3D" id="2.60.40.1110">
    <property type="match status" value="2"/>
</dbReference>
<evidence type="ECO:0000313" key="22">
    <source>
        <dbReference type="EMBL" id="KFI76429.1"/>
    </source>
</evidence>
<feature type="transmembrane region" description="Helical" evidence="18">
    <location>
        <begin position="1665"/>
        <end position="1687"/>
    </location>
</feature>
<evidence type="ECO:0000256" key="1">
    <source>
        <dbReference type="ARBA" id="ARBA00000548"/>
    </source>
</evidence>
<comment type="cofactor">
    <cofactor evidence="2">
        <name>Ca(2+)</name>
        <dbReference type="ChEBI" id="CHEBI:29108"/>
    </cofactor>
</comment>
<keyword evidence="7" id="KW-0732">Signal</keyword>
<dbReference type="RefSeq" id="WP_033513522.1">
    <property type="nucleotide sequence ID" value="NZ_JDUO01000016.1"/>
</dbReference>
<dbReference type="SMART" id="SM00632">
    <property type="entry name" value="Aamy_C"/>
    <property type="match status" value="1"/>
</dbReference>
<evidence type="ECO:0000256" key="10">
    <source>
        <dbReference type="ARBA" id="ARBA00023295"/>
    </source>
</evidence>
<dbReference type="InterPro" id="IPR017853">
    <property type="entry name" value="GH"/>
</dbReference>
<dbReference type="InterPro" id="IPR031319">
    <property type="entry name" value="A-amylase_C"/>
</dbReference>
<protein>
    <recommendedName>
        <fullName evidence="5">Alpha-amylase</fullName>
        <ecNumber evidence="4">3.2.1.1</ecNumber>
        <ecNumber evidence="12">3.2.1.41</ecNumber>
    </recommendedName>
    <alternativeName>
        <fullName evidence="14">1,4-alpha-D-glucan glucanohydrolase</fullName>
    </alternativeName>
    <alternativeName>
        <fullName evidence="13">Alpha-dextrin endo-1,6-alpha-glucosidase</fullName>
    </alternativeName>
    <alternativeName>
        <fullName evidence="15">Pullulan 6-glucanohydrolase</fullName>
    </alternativeName>
</protein>
<dbReference type="Pfam" id="PF02806">
    <property type="entry name" value="Alpha-amylase_C"/>
    <property type="match status" value="1"/>
</dbReference>
<dbReference type="GO" id="GO:0046872">
    <property type="term" value="F:metal ion binding"/>
    <property type="evidence" value="ECO:0007669"/>
    <property type="project" value="UniProtKB-KW"/>
</dbReference>
<dbReference type="InterPro" id="IPR005323">
    <property type="entry name" value="CBM41_pullulanase"/>
</dbReference>
<organism evidence="22 23">
    <name type="scientific">Bifidobacterium mongoliense DSM 21395</name>
    <dbReference type="NCBI Taxonomy" id="1437603"/>
    <lineage>
        <taxon>Bacteria</taxon>
        <taxon>Bacillati</taxon>
        <taxon>Actinomycetota</taxon>
        <taxon>Actinomycetes</taxon>
        <taxon>Bifidobacteriales</taxon>
        <taxon>Bifidobacteriaceae</taxon>
        <taxon>Bifidobacterium</taxon>
    </lineage>
</organism>
<evidence type="ECO:0000256" key="3">
    <source>
        <dbReference type="ARBA" id="ARBA00008061"/>
    </source>
</evidence>
<dbReference type="InterPro" id="IPR014756">
    <property type="entry name" value="Ig_E-set"/>
</dbReference>
<keyword evidence="10 22" id="KW-0326">Glycosidase</keyword>
<dbReference type="SMART" id="SM01066">
    <property type="entry name" value="CBM_25"/>
    <property type="match status" value="1"/>
</dbReference>
<dbReference type="InterPro" id="IPR014755">
    <property type="entry name" value="Cu-Rt/internalin_Ig-like"/>
</dbReference>
<dbReference type="InterPro" id="IPR032812">
    <property type="entry name" value="SbsA_Ig"/>
</dbReference>
<dbReference type="InterPro" id="IPR006047">
    <property type="entry name" value="GH13_cat_dom"/>
</dbReference>
<dbReference type="InterPro" id="IPR011840">
    <property type="entry name" value="PulA_typeI"/>
</dbReference>
<dbReference type="InterPro" id="IPR013780">
    <property type="entry name" value="Glyco_hydro_b"/>
</dbReference>
<dbReference type="Gene3D" id="2.60.40.1220">
    <property type="match status" value="1"/>
</dbReference>
<evidence type="ECO:0000256" key="2">
    <source>
        <dbReference type="ARBA" id="ARBA00001913"/>
    </source>
</evidence>
<feature type="domain" description="Glycosyl hydrolase family 13 catalytic" evidence="20">
    <location>
        <begin position="56"/>
        <end position="417"/>
    </location>
</feature>
<dbReference type="Proteomes" id="UP000029082">
    <property type="component" value="Unassembled WGS sequence"/>
</dbReference>
<dbReference type="InterPro" id="IPR013783">
    <property type="entry name" value="Ig-like_fold"/>
</dbReference>
<evidence type="ECO:0000256" key="8">
    <source>
        <dbReference type="ARBA" id="ARBA00022801"/>
    </source>
</evidence>
<comment type="catalytic activity">
    <reaction evidence="1">
        <text>Endohydrolysis of (1-&gt;4)-alpha-D-glucosidic linkages in polysaccharides containing three or more (1-&gt;4)-alpha-linked D-glucose units.</text>
        <dbReference type="EC" id="3.2.1.1"/>
    </reaction>
</comment>
<keyword evidence="8 22" id="KW-0378">Hydrolase</keyword>
<comment type="caution">
    <text evidence="22">The sequence shown here is derived from an EMBL/GenBank/DDBJ whole genome shotgun (WGS) entry which is preliminary data.</text>
</comment>
<feature type="domain" description="Carbohydrate binding module family 25" evidence="21">
    <location>
        <begin position="535"/>
        <end position="616"/>
    </location>
</feature>
<dbReference type="GO" id="GO:0005975">
    <property type="term" value="P:carbohydrate metabolic process"/>
    <property type="evidence" value="ECO:0007669"/>
    <property type="project" value="InterPro"/>
</dbReference>
<evidence type="ECO:0000259" key="21">
    <source>
        <dbReference type="SMART" id="SM01066"/>
    </source>
</evidence>
<dbReference type="InterPro" id="IPR013784">
    <property type="entry name" value="Carb-bd-like_fold"/>
</dbReference>
<keyword evidence="18" id="KW-0472">Membrane</keyword>
<dbReference type="Pfam" id="PF02922">
    <property type="entry name" value="CBM_48"/>
    <property type="match status" value="1"/>
</dbReference>
<keyword evidence="6" id="KW-0479">Metal-binding</keyword>
<dbReference type="Pfam" id="PF03714">
    <property type="entry name" value="PUD"/>
    <property type="match status" value="2"/>
</dbReference>
<dbReference type="Gene3D" id="2.60.40.10">
    <property type="entry name" value="Immunoglobulins"/>
    <property type="match status" value="2"/>
</dbReference>
<dbReference type="GO" id="GO:0004556">
    <property type="term" value="F:alpha-amylase activity"/>
    <property type="evidence" value="ECO:0007669"/>
    <property type="project" value="UniProtKB-EC"/>
</dbReference>
<evidence type="ECO:0000256" key="14">
    <source>
        <dbReference type="ARBA" id="ARBA00030238"/>
    </source>
</evidence>
<dbReference type="CDD" id="cd11317">
    <property type="entry name" value="AmyAc_bac_euk_AmyA"/>
    <property type="match status" value="1"/>
</dbReference>
<evidence type="ECO:0000256" key="15">
    <source>
        <dbReference type="ARBA" id="ARBA00031076"/>
    </source>
</evidence>
<evidence type="ECO:0000256" key="13">
    <source>
        <dbReference type="ARBA" id="ARBA00029618"/>
    </source>
</evidence>
<dbReference type="EMBL" id="JGZE01000016">
    <property type="protein sequence ID" value="KFI76429.1"/>
    <property type="molecule type" value="Genomic_DNA"/>
</dbReference>
<evidence type="ECO:0000256" key="18">
    <source>
        <dbReference type="SAM" id="Phobius"/>
    </source>
</evidence>